<feature type="signal peptide" evidence="7">
    <location>
        <begin position="1"/>
        <end position="26"/>
    </location>
</feature>
<protein>
    <recommendedName>
        <fullName evidence="8">PKD domain-containing protein</fullName>
    </recommendedName>
</protein>
<evidence type="ECO:0000256" key="1">
    <source>
        <dbReference type="ARBA" id="ARBA00004141"/>
    </source>
</evidence>
<comment type="subcellular location">
    <subcellularLocation>
        <location evidence="1">Membrane</location>
        <topology evidence="1">Multi-pass membrane protein</topology>
    </subcellularLocation>
</comment>
<dbReference type="PROSITE" id="PS50093">
    <property type="entry name" value="PKD"/>
    <property type="match status" value="5"/>
</dbReference>
<feature type="domain" description="PKD" evidence="8">
    <location>
        <begin position="3250"/>
        <end position="3278"/>
    </location>
</feature>
<evidence type="ECO:0000313" key="9">
    <source>
        <dbReference type="EMBL" id="GJM61351.1"/>
    </source>
</evidence>
<comment type="caution">
    <text evidence="9">The sequence shown here is derived from an EMBL/GenBank/DDBJ whole genome shotgun (WGS) entry which is preliminary data.</text>
</comment>
<accession>A0AAN4VYE0</accession>
<evidence type="ECO:0000256" key="3">
    <source>
        <dbReference type="ARBA" id="ARBA00022737"/>
    </source>
</evidence>
<evidence type="ECO:0000256" key="6">
    <source>
        <dbReference type="SAM" id="MobiDB-lite"/>
    </source>
</evidence>
<dbReference type="CDD" id="cd00146">
    <property type="entry name" value="PKD"/>
    <property type="match status" value="4"/>
</dbReference>
<sequence>MRRTFTFFLYCIALIFGQKASAQTCADFTNDFTVTPLAINGCSGSAQHILTVGWKMNASQAANVEIVVDWDDGNPAQVFSGLSLVQSVGPIDYYGIDGYSHTYDYANGTPNGNNENSDFENCTFLPRINLRVNGVDCPDLFTYGTQVTVWDKEDNNILNSISERDAANGGTGLFQTGGPGDYNMCAGNTNEHRLLDETIWNCTTDPEERRNPNNEGRWVQYVYGETNSVTGGEVSVGGQNIAGGQVYYGPVEWIPGGTAGGGQTLPVRFPPLAGENECFSVRLRSWNVCNRYGPDGSDQPAGSFNPNDFPYANDPVDLWTRTICTVEAPQPPIVPDVTICAGGDPTLRATAQNGATVRWYDQDPTLSPTPLTPIYEGNPFSPSVNVFPNNITTHTYWVTQAYATVGSEECESLPTEVNLTIYPEIKNNTIAADQEICFGGNPAELTGSNPTGGAGAGTYTYQWERSVNGGGWSNIGGATGNTYDPPVLANTTNNPIIYSFRRKVYSGTCDNGGTPGNECTGGLCESISNEVDIIVYPELKNNSLLFDQNNSTEIEICFGESPGRINGSTPTGGFGALSYIWEKSEDGGNNWSLIAGATNKNYTPGNLLVDTQYRRTVTSANCGDDLVSNVVKVWVRPDLSFNGTPYVEVQSTNAGQHAFICYEEAYKVVVPNTIRDVVLGNGDTRRIQYAVFEGGSRRKGWTDGNNGDLSFSFDPETSNRTFNVRIRYKDQDNFGDRCIERFDELKITVNPEINVDAGLDLLLCEGESIVLLGAANGGSNNFKYNWSGPSGLNQNNINVTINPADGTYPALNTTHTYTFTVSENGFSHSVSGEGCEIQDTREVTIYENPTGTVDISDKTICPGVPLQLETTTATGGSGGTLTYQWRSDREGEGIITNYLFSDAAGNNPDGGNIAAPYFIPDGNLSGAFEFWLEVTETNDGHPCTISTNRVRVTIDSNAPTAGILTDKDESGISIPAGLLNGDGSAFSPDCTSDLFVYEGTALKWRNTINSDSNYPAANFDQVEIRVLDQGGNVVEAQHLLAGNTATQNASWSNLVNFPSAGIYRVEMILTNTAGGSGCNVSIVNQLVHVMKLPNILEVSFADICQGTTVTLEDKTNWSALDYTPTYFKWEIKNLADNSTVLVDGENGGADPVADYEFNAPGSFEVRLIVTAAASNGEVCDYSKVVGQQEVHEIPLVSVSDPSTYAACGAFELDLAQMASDIGLTFSGETEVEWTILSGSGKFKFDDSGAEVDVNSSKYFDNFYKPVLLDEDQQITLRFFVRNPSNIAACQEAYVDIPVYIYPTPKVNPLIDDKFCYGVEVTLNAERTDKNIPSANVGDYAWDVVEAIPDFPGTIGGNTFTPNTSTEDGVTNKLLLYPTNVVAACNVDVKKNFSDTVAIYHNAKIVISNLPDELAACSNVNELLEGQQVGGTGNYSYRWYLDNVNQGNNSPNFNFSQTVDFADQSKDYLIRYEVMDDLITTSGLECKAEHEIEAKVYALPEVKAAGDQEVCFGDDVALEANILMPDGRASNEVRWFEFVGGLPVQMATGELVDNTHPDYANIYPDEPLYPNFTGKSFYVQVEDEFGCTSVLVDNNPDIHQGLLTRARPAEPSMTGQSDFCMDSGILPQGIYGFNQNAYTGTWNYDYRVDPDDGSTTSSVITQTKSFFVQYNVAGAYDIQAQIVQQYPNNLDCPSPWASLPVVVNPEPLAHAVSTNENKICEFETVTFRIDPFVPEDYEYEWVRSFDYQIADGATDQEKDLTFISSGNIKVQVKISTIVKDSDGNPVLDGGGNVVTGCATVAEITVPVSPSPDFETFLAENRICSGAEVDLNVSSTTAYDYEYTFDGANISGGVDGSFGNVTTFDIKDVLIHNEAATQVAKYSIRAYEISPSSKRCYTDKEVEVEVAPSIGTPTISVQASQICDGERDIEIASDIIEGNTYTWYISTDAGATFGLVTDFDDGIGGDYLTYFSNVSAPTLVVRNANYQVLNGAQFKLEILACNGLEESNTVTLNIIPKPMISKDPVNVEICEDNPAAFDIEIEPYDSALPENRPVIQWERWDSGSRAWVALSDGTEFSGVSTRQLTVHEAFTTADNNNANFRAKIQGLCDNGNWQISQNAVLTIYKKPALRVPLVSQSVCDALGEKAEFYADALNTYQPTYQWQVSTDDGASWVDIDPADADYEGVNQEFLLVKNVGSKDQYRYSVTIGSSAGFCSTTARPEPGEEAILTVLPLPDAFPQTYEVCTDNAGGVTSTVNLTNYEADVKGSTDSDILVFWYVDEYYTSEVSNKFAHQVMDGEKVYPLVRNLNNCQNGTEVMFNINVRPAMDPNMPSTLAICSDTELVITPESENGMVVTDFNWTLVRNENINGLPTADSGQGAINWTLGNTTYSDQGFEVVYTAYNGDPGCVSLPLTVTAIVHPQPVVALENNRTEICDEAETAILVRTPVSPANQLYFTYAIDGVPQLDGSGDPIKLLNYESIAETLENLGQAPQDYSFEVTPWRNGCALPGVTEATTVSVNPTPVISLSTLPESICSGDQINLEMTSATNLINGFNLVYTYTSISEGGFGTIVGDGVQNGSVVAPSYTIAGVLENRTFEPQKMVYEATPTVQGCDNNKVVSVREEVIVKPVPVMSISNKLEKICNGAAMDILLSSPNLINALLPNAEIRFKGTAVASDPALSGFNPNIDLLAVNGEAQILDVLSNTSNEIQTLTITLRPYYDNCEGEEIVTTVQVYPTLDIQVNNASPRICSEGQTSLELQSLINMSGFQIAYRAECASDQVFGYSNFERYGNVGDVLAETITNMSAVPQTVTYYFRAVTDGGLCDGPEIVREVVVDPNLTFDLKAQQEQICNVEYGGFEVSTNVQTSNGQKIQFRFESIANANVNGALVSGMFEVDANGNGAAGSILTNTDANIQEQRYRVWMLITDAANNILCQSVEREVGIFIRPSLNVDQLPDVAVCPDELVVIPAFSGAASYTWTNDNPSIGLAASGDRNLPVFTSVNDTDVDQVANIEVIGNTQGCYTTPMRFTITVKPTPETPVVTGVLDYCQDDALQALTATGQEVNWYNSSILGSGSWVGSGNTFTPAAEDVDTSYPGLYTLYVTQTINGCESEAEEVEFIVNPKPFIAYNLVPNSECTPLSVKLVNVTSGHNPDLDLWEYQIKGDPSSKLPLNWDGNNEAIFQNNTGLPLTYEVIYTAGTDLGCFETVITDLEVMPQIEFMVEVLLPATHPDPACSGTEFTFKRTNLGNTDLIPNLKYTWSFGDGSTLVTDEPEVTHLYENASFENIRNYPVALTVDAGYCRQTEQLNVEIYPQVLANLDLLDNFGCGPLEVSFINNSRGHDESLGEYQRRLQGSSDWETITLTDLKFVFDNTTTLPQVWEVRYFARNQYGCPDISAERLVTVNPRPVATFVHDNLLCEGSPAVFDASASTGNIDSYRWEMGDFTLPRYGETLEYTYKEAGLYRVTLTATNDLGCTDTYSSEMQIQISPDVEIKAEGPKEFCFGGSVALTSEVNENVSYQWFKDEVAIAGETSADILVAETGAYHLTVTQLDGVGCSRVSDTLRITAYEIPNVVLERNKPGKILCPGEEVVFTADADLNIQTYIFYVNDEPFAANLERNSFRYSRLKDGDQVRVEAISYSGCSGHSEILPQSVDDINPNFAIVGPSQSCSPFAAVFEVEEFVAGLEYTWNFGDGTVEVHDSKVVTHEFINSSPFLQNRHTVKLTVYNAATDCSNVSEQEIKVNPTPEVYFELTAEGGCAPLTIGAENSSSLVNITDASSWEWSVTNQTTGEVISTSTLENPFFELPNITLEEIVYEVKLVGTDAYGCQDFHAVEVRVYPEIRPSFIVDAKDNTQLWPDNEFAIINTTNDASVPENWTYRWILNAQEIFVGAQIGSVVLDKPSIANLTLLVSNERCEAQATQFLKLEATNPIVDFEATPEVACAPQVVKFENLTKNTDETTIFTWDFGDGTKSNEVHPEHEYENPNTYTVRLEATNAVSGGIFSIIKDVIIHPVPSVNFNVKPERVFLPDAEVQLESYVTGSKNIYTIDWGDGTMTEFANPDATHLYTQPDDYFITMYVENEFGCEGQKTIERPVMVRDGGKVDTPNSFVPRQDGPGSGHISENDGTRGYYPVFAPYTPNVVETGYRLEVYTRWGQLIYQTEVLGEGWNGYYFNSGDALPAGVYIFKLQARTDDGQRVSLVGDVTLLK</sequence>
<dbReference type="Pfam" id="PF19406">
    <property type="entry name" value="PKD_5"/>
    <property type="match status" value="1"/>
</dbReference>
<evidence type="ECO:0000256" key="7">
    <source>
        <dbReference type="SAM" id="SignalP"/>
    </source>
</evidence>
<organism evidence="9 10">
    <name type="scientific">Persicobacter diffluens</name>
    <dbReference type="NCBI Taxonomy" id="981"/>
    <lineage>
        <taxon>Bacteria</taxon>
        <taxon>Pseudomonadati</taxon>
        <taxon>Bacteroidota</taxon>
        <taxon>Cytophagia</taxon>
        <taxon>Cytophagales</taxon>
        <taxon>Persicobacteraceae</taxon>
        <taxon>Persicobacter</taxon>
    </lineage>
</organism>
<dbReference type="Proteomes" id="UP001310022">
    <property type="component" value="Unassembled WGS sequence"/>
</dbReference>
<feature type="chain" id="PRO_5042951862" description="PKD domain-containing protein" evidence="7">
    <location>
        <begin position="27"/>
        <end position="4203"/>
    </location>
</feature>
<dbReference type="InterPro" id="IPR045828">
    <property type="entry name" value="PKD_Bacteroidetes"/>
</dbReference>
<evidence type="ECO:0000313" key="10">
    <source>
        <dbReference type="Proteomes" id="UP001310022"/>
    </source>
</evidence>
<feature type="domain" description="PKD" evidence="8">
    <location>
        <begin position="3426"/>
        <end position="3483"/>
    </location>
</feature>
<keyword evidence="3" id="KW-0677">Repeat</keyword>
<keyword evidence="7" id="KW-0732">Signal</keyword>
<dbReference type="RefSeq" id="WP_338236912.1">
    <property type="nucleotide sequence ID" value="NZ_BQKE01000001.1"/>
</dbReference>
<gene>
    <name evidence="9" type="ORF">PEDI_19030</name>
</gene>
<dbReference type="PANTHER" id="PTHR46730">
    <property type="entry name" value="POLYCYSTIN-1"/>
    <property type="match status" value="1"/>
</dbReference>
<dbReference type="InterPro" id="IPR000601">
    <property type="entry name" value="PKD_dom"/>
</dbReference>
<dbReference type="InterPro" id="IPR035986">
    <property type="entry name" value="PKD_dom_sf"/>
</dbReference>
<evidence type="ECO:0000256" key="4">
    <source>
        <dbReference type="ARBA" id="ARBA00022989"/>
    </source>
</evidence>
<dbReference type="GO" id="GO:0005886">
    <property type="term" value="C:plasma membrane"/>
    <property type="evidence" value="ECO:0007669"/>
    <property type="project" value="TreeGrafter"/>
</dbReference>
<dbReference type="Gene3D" id="2.60.40.10">
    <property type="entry name" value="Immunoglobulins"/>
    <property type="match status" value="6"/>
</dbReference>
<keyword evidence="4" id="KW-1133">Transmembrane helix</keyword>
<dbReference type="GO" id="GO:0005261">
    <property type="term" value="F:monoatomic cation channel activity"/>
    <property type="evidence" value="ECO:0007669"/>
    <property type="project" value="TreeGrafter"/>
</dbReference>
<dbReference type="SUPFAM" id="SSF49299">
    <property type="entry name" value="PKD domain"/>
    <property type="match status" value="5"/>
</dbReference>
<dbReference type="Pfam" id="PF00801">
    <property type="entry name" value="PKD"/>
    <property type="match status" value="2"/>
</dbReference>
<dbReference type="PANTHER" id="PTHR46730:SF4">
    <property type="entry name" value="POLYCYSTIC KIDNEY DISEASE PROTEIN 1-LIKE 1"/>
    <property type="match status" value="1"/>
</dbReference>
<dbReference type="Pfam" id="PF18911">
    <property type="entry name" value="PKD_4"/>
    <property type="match status" value="2"/>
</dbReference>
<keyword evidence="10" id="KW-1185">Reference proteome</keyword>
<feature type="region of interest" description="Disordered" evidence="6">
    <location>
        <begin position="4097"/>
        <end position="4118"/>
    </location>
</feature>
<dbReference type="Pfam" id="PF13585">
    <property type="entry name" value="CHU_C"/>
    <property type="match status" value="1"/>
</dbReference>
<dbReference type="InterPro" id="IPR013783">
    <property type="entry name" value="Ig-like_fold"/>
</dbReference>
<dbReference type="GO" id="GO:0006816">
    <property type="term" value="P:calcium ion transport"/>
    <property type="evidence" value="ECO:0007669"/>
    <property type="project" value="TreeGrafter"/>
</dbReference>
<feature type="domain" description="PKD" evidence="8">
    <location>
        <begin position="3926"/>
        <end position="3994"/>
    </location>
</feature>
<feature type="domain" description="PKD" evidence="8">
    <location>
        <begin position="4027"/>
        <end position="4079"/>
    </location>
</feature>
<dbReference type="Gene3D" id="2.60.40.2700">
    <property type="match status" value="1"/>
</dbReference>
<name>A0AAN4VYE0_9BACT</name>
<feature type="domain" description="PKD" evidence="8">
    <location>
        <begin position="3653"/>
        <end position="3710"/>
    </location>
</feature>
<keyword evidence="2" id="KW-0812">Transmembrane</keyword>
<dbReference type="SMART" id="SM00089">
    <property type="entry name" value="PKD"/>
    <property type="match status" value="7"/>
</dbReference>
<reference evidence="9 10" key="1">
    <citation type="submission" date="2021-12" db="EMBL/GenBank/DDBJ databases">
        <title>Genome sequencing of bacteria with rrn-lacking chromosome and rrn-plasmid.</title>
        <authorList>
            <person name="Anda M."/>
            <person name="Iwasaki W."/>
        </authorList>
    </citation>
    <scope>NUCLEOTIDE SEQUENCE [LARGE SCALE GENOMIC DNA]</scope>
    <source>
        <strain evidence="9 10">NBRC 15940</strain>
    </source>
</reference>
<dbReference type="InterPro" id="IPR022409">
    <property type="entry name" value="PKD/Chitinase_dom"/>
</dbReference>
<evidence type="ECO:0000259" key="8">
    <source>
        <dbReference type="PROSITE" id="PS50093"/>
    </source>
</evidence>
<keyword evidence="5" id="KW-0472">Membrane</keyword>
<dbReference type="EMBL" id="BQKE01000001">
    <property type="protein sequence ID" value="GJM61351.1"/>
    <property type="molecule type" value="Genomic_DNA"/>
</dbReference>
<evidence type="ECO:0000256" key="5">
    <source>
        <dbReference type="ARBA" id="ARBA00023136"/>
    </source>
</evidence>
<evidence type="ECO:0000256" key="2">
    <source>
        <dbReference type="ARBA" id="ARBA00022692"/>
    </source>
</evidence>
<proteinExistence type="predicted"/>